<gene>
    <name evidence="1" type="ORF">REIFOR_02157</name>
</gene>
<dbReference type="EMBL" id="CP011797">
    <property type="protein sequence ID" value="ATX77291.1"/>
    <property type="molecule type" value="Genomic_DNA"/>
</dbReference>
<dbReference type="KEGG" id="rfo:REIFOR_02157"/>
<keyword evidence="2" id="KW-1185">Reference proteome</keyword>
<proteinExistence type="predicted"/>
<name>A0A2K8KTV0_9GAMM</name>
<accession>A0A2K8KTV0</accession>
<evidence type="ECO:0000313" key="2">
    <source>
        <dbReference type="Proteomes" id="UP000229757"/>
    </source>
</evidence>
<sequence length="98" mass="11395">MRAKRNRSARRVLDAYIDTLLAEPPRPAVHDLRELTLAQVTHGHEMICLWRKPLNNAQALCIELMLLAHIQKLSQSRLRDLLWLSVCRDHQTRSAHGR</sequence>
<organism evidence="1 2">
    <name type="scientific">Reinekea forsetii</name>
    <dbReference type="NCBI Taxonomy" id="1336806"/>
    <lineage>
        <taxon>Bacteria</taxon>
        <taxon>Pseudomonadati</taxon>
        <taxon>Pseudomonadota</taxon>
        <taxon>Gammaproteobacteria</taxon>
        <taxon>Oceanospirillales</taxon>
        <taxon>Saccharospirillaceae</taxon>
        <taxon>Reinekea</taxon>
    </lineage>
</organism>
<protein>
    <submittedName>
        <fullName evidence="1">Uncharacterized protein</fullName>
    </submittedName>
</protein>
<dbReference type="RefSeq" id="WP_100257563.1">
    <property type="nucleotide sequence ID" value="NZ_CP011797.1"/>
</dbReference>
<reference evidence="1 2" key="1">
    <citation type="journal article" date="2017" name="Environ. Microbiol.">
        <title>Genomic and physiological analyses of 'Reinekea forsetii' reveal a versatile opportunistic lifestyle during spring algae blooms.</title>
        <authorList>
            <person name="Avci B."/>
            <person name="Hahnke R.L."/>
            <person name="Chafee M."/>
            <person name="Fischer T."/>
            <person name="Gruber-Vodicka H."/>
            <person name="Tegetmeyer H.E."/>
            <person name="Harder J."/>
            <person name="Fuchs B.M."/>
            <person name="Amann R.I."/>
            <person name="Teeling H."/>
        </authorList>
    </citation>
    <scope>NUCLEOTIDE SEQUENCE [LARGE SCALE GENOMIC DNA]</scope>
    <source>
        <strain evidence="1 2">Hel1_31_D35</strain>
    </source>
</reference>
<dbReference type="Proteomes" id="UP000229757">
    <property type="component" value="Chromosome"/>
</dbReference>
<evidence type="ECO:0000313" key="1">
    <source>
        <dbReference type="EMBL" id="ATX77291.1"/>
    </source>
</evidence>
<dbReference type="AlphaFoldDB" id="A0A2K8KTV0"/>